<dbReference type="InterPro" id="IPR036390">
    <property type="entry name" value="WH_DNA-bd_sf"/>
</dbReference>
<dbReference type="EMBL" id="JALDAX010000037">
    <property type="protein sequence ID" value="MCI3246462.1"/>
    <property type="molecule type" value="Genomic_DNA"/>
</dbReference>
<evidence type="ECO:0000313" key="5">
    <source>
        <dbReference type="EMBL" id="MCI3246462.1"/>
    </source>
</evidence>
<evidence type="ECO:0000256" key="3">
    <source>
        <dbReference type="ARBA" id="ARBA00023163"/>
    </source>
</evidence>
<proteinExistence type="predicted"/>
<accession>A0ABS9Y019</accession>
<dbReference type="PANTHER" id="PTHR33204:SF18">
    <property type="entry name" value="TRANSCRIPTIONAL REGULATORY PROTEIN"/>
    <property type="match status" value="1"/>
</dbReference>
<feature type="domain" description="HTH hxlR-type" evidence="4">
    <location>
        <begin position="33"/>
        <end position="132"/>
    </location>
</feature>
<keyword evidence="2" id="KW-0238">DNA-binding</keyword>
<gene>
    <name evidence="5" type="ORF">MQN93_42955</name>
</gene>
<evidence type="ECO:0000259" key="4">
    <source>
        <dbReference type="PROSITE" id="PS51118"/>
    </source>
</evidence>
<evidence type="ECO:0000256" key="2">
    <source>
        <dbReference type="ARBA" id="ARBA00023125"/>
    </source>
</evidence>
<evidence type="ECO:0000256" key="1">
    <source>
        <dbReference type="ARBA" id="ARBA00023015"/>
    </source>
</evidence>
<dbReference type="SUPFAM" id="SSF46785">
    <property type="entry name" value="Winged helix' DNA-binding domain"/>
    <property type="match status" value="1"/>
</dbReference>
<dbReference type="PROSITE" id="PS51118">
    <property type="entry name" value="HTH_HXLR"/>
    <property type="match status" value="1"/>
</dbReference>
<organism evidence="5 6">
    <name type="scientific">Streptomyces spinosisporus</name>
    <dbReference type="NCBI Taxonomy" id="2927582"/>
    <lineage>
        <taxon>Bacteria</taxon>
        <taxon>Bacillati</taxon>
        <taxon>Actinomycetota</taxon>
        <taxon>Actinomycetes</taxon>
        <taxon>Kitasatosporales</taxon>
        <taxon>Streptomycetaceae</taxon>
        <taxon>Streptomyces</taxon>
    </lineage>
</organism>
<dbReference type="InterPro" id="IPR036388">
    <property type="entry name" value="WH-like_DNA-bd_sf"/>
</dbReference>
<reference evidence="5" key="1">
    <citation type="submission" date="2022-03" db="EMBL/GenBank/DDBJ databases">
        <title>Streptomyces 7R015 and 7R016 isolated from Barleria lupulina in Thailand.</title>
        <authorList>
            <person name="Kanchanasin P."/>
            <person name="Phongsopitanun W."/>
            <person name="Tanasupawat S."/>
        </authorList>
    </citation>
    <scope>NUCLEOTIDE SEQUENCE</scope>
    <source>
        <strain evidence="5">7R016</strain>
    </source>
</reference>
<dbReference type="Pfam" id="PF01638">
    <property type="entry name" value="HxlR"/>
    <property type="match status" value="1"/>
</dbReference>
<keyword evidence="6" id="KW-1185">Reference proteome</keyword>
<dbReference type="PANTHER" id="PTHR33204">
    <property type="entry name" value="TRANSCRIPTIONAL REGULATOR, MARR FAMILY"/>
    <property type="match status" value="1"/>
</dbReference>
<name>A0ABS9Y019_9ACTN</name>
<sequence>MTQATEHAPDDDAVITRSGAFADRDAWTAQGWCSIERALEVMGTRSTMILLREVYYGANRYEDLARRTGLSEAVTAARLKQMVADGLLTRRPYREPGARTRSEYVLAPRGRQLFPLVVALMEWGGSLDGPRGGVELAHADCGGRLGAAVRCEQGHDVSLAETEARIVRREPHRGAAKE</sequence>
<dbReference type="RefSeq" id="WP_242713794.1">
    <property type="nucleotide sequence ID" value="NZ_JALDAX010000037.1"/>
</dbReference>
<dbReference type="Proteomes" id="UP001165270">
    <property type="component" value="Unassembled WGS sequence"/>
</dbReference>
<evidence type="ECO:0000313" key="6">
    <source>
        <dbReference type="Proteomes" id="UP001165270"/>
    </source>
</evidence>
<comment type="caution">
    <text evidence="5">The sequence shown here is derived from an EMBL/GenBank/DDBJ whole genome shotgun (WGS) entry which is preliminary data.</text>
</comment>
<dbReference type="Gene3D" id="1.10.10.10">
    <property type="entry name" value="Winged helix-like DNA-binding domain superfamily/Winged helix DNA-binding domain"/>
    <property type="match status" value="1"/>
</dbReference>
<keyword evidence="3" id="KW-0804">Transcription</keyword>
<dbReference type="InterPro" id="IPR002577">
    <property type="entry name" value="HTH_HxlR"/>
</dbReference>
<keyword evidence="1" id="KW-0805">Transcription regulation</keyword>
<protein>
    <submittedName>
        <fullName evidence="5">Helix-turn-helix transcriptional regulator</fullName>
    </submittedName>
</protein>